<protein>
    <submittedName>
        <fullName evidence="11">Type VII secretion protein EccB</fullName>
    </submittedName>
</protein>
<evidence type="ECO:0000256" key="9">
    <source>
        <dbReference type="ARBA" id="ARBA00023136"/>
    </source>
</evidence>
<feature type="transmembrane region" description="Helical" evidence="10">
    <location>
        <begin position="41"/>
        <end position="62"/>
    </location>
</feature>
<dbReference type="AlphaFoldDB" id="A0A1K0G410"/>
<dbReference type="GO" id="GO:0005576">
    <property type="term" value="C:extracellular region"/>
    <property type="evidence" value="ECO:0007669"/>
    <property type="project" value="TreeGrafter"/>
</dbReference>
<keyword evidence="5" id="KW-0547">Nucleotide-binding</keyword>
<dbReference type="Proteomes" id="UP000182486">
    <property type="component" value="Unassembled WGS sequence"/>
</dbReference>
<keyword evidence="6" id="KW-0378">Hydrolase</keyword>
<dbReference type="Pfam" id="PF05108">
    <property type="entry name" value="T7SS_ESX1_EccB"/>
    <property type="match status" value="1"/>
</dbReference>
<proteinExistence type="inferred from homology"/>
<dbReference type="EMBL" id="MEIA01000247">
    <property type="protein sequence ID" value="OJF12034.1"/>
    <property type="molecule type" value="Genomic_DNA"/>
</dbReference>
<dbReference type="GO" id="GO:0016787">
    <property type="term" value="F:hydrolase activity"/>
    <property type="evidence" value="ECO:0007669"/>
    <property type="project" value="UniProtKB-KW"/>
</dbReference>
<dbReference type="Gene3D" id="3.30.2390.20">
    <property type="entry name" value="Type VII secretion system EccB, repeat 1 domain"/>
    <property type="match status" value="1"/>
</dbReference>
<evidence type="ECO:0000313" key="12">
    <source>
        <dbReference type="Proteomes" id="UP000182486"/>
    </source>
</evidence>
<evidence type="ECO:0000256" key="10">
    <source>
        <dbReference type="SAM" id="Phobius"/>
    </source>
</evidence>
<comment type="similarity">
    <text evidence="2">Belongs to the EccB family.</text>
</comment>
<evidence type="ECO:0000256" key="1">
    <source>
        <dbReference type="ARBA" id="ARBA00004162"/>
    </source>
</evidence>
<keyword evidence="4 10" id="KW-0812">Transmembrane</keyword>
<dbReference type="PANTHER" id="PTHR40765:SF2">
    <property type="entry name" value="ESX-2 SECRETION SYSTEM ATPASE ECCB2"/>
    <property type="match status" value="1"/>
</dbReference>
<keyword evidence="12" id="KW-1185">Reference proteome</keyword>
<comment type="caution">
    <text evidence="11">The sequence shown here is derived from an EMBL/GenBank/DDBJ whole genome shotgun (WGS) entry which is preliminary data.</text>
</comment>
<dbReference type="GO" id="GO:0005524">
    <property type="term" value="F:ATP binding"/>
    <property type="evidence" value="ECO:0007669"/>
    <property type="project" value="UniProtKB-KW"/>
</dbReference>
<keyword evidence="7" id="KW-0067">ATP-binding</keyword>
<evidence type="ECO:0000256" key="7">
    <source>
        <dbReference type="ARBA" id="ARBA00022840"/>
    </source>
</evidence>
<evidence type="ECO:0000256" key="5">
    <source>
        <dbReference type="ARBA" id="ARBA00022741"/>
    </source>
</evidence>
<dbReference type="PANTHER" id="PTHR40765">
    <property type="entry name" value="ESX-2 SECRETION SYSTEM ATPASE ECCB2"/>
    <property type="match status" value="1"/>
</dbReference>
<dbReference type="Gene3D" id="2.40.50.910">
    <property type="entry name" value="Type VII secretion system EccB, repeat 3 domain"/>
    <property type="match status" value="1"/>
</dbReference>
<reference evidence="11 12" key="1">
    <citation type="submission" date="2016-09" db="EMBL/GenBank/DDBJ databases">
        <title>Couchioplanes caeruleus draft genome sequence.</title>
        <authorList>
            <person name="Sheehan J."/>
            <person name="Caffrey P."/>
        </authorList>
    </citation>
    <scope>NUCLEOTIDE SEQUENCE [LARGE SCALE GENOMIC DNA]</scope>
    <source>
        <strain evidence="11 12">DSM 43634</strain>
    </source>
</reference>
<comment type="subcellular location">
    <subcellularLocation>
        <location evidence="1">Cell membrane</location>
        <topology evidence="1">Single-pass membrane protein</topology>
    </subcellularLocation>
</comment>
<accession>A0A1K0G410</accession>
<evidence type="ECO:0000313" key="11">
    <source>
        <dbReference type="EMBL" id="OJF12034.1"/>
    </source>
</evidence>
<keyword evidence="8 10" id="KW-1133">Transmembrane helix</keyword>
<keyword evidence="9 10" id="KW-0472">Membrane</keyword>
<keyword evidence="3" id="KW-1003">Cell membrane</keyword>
<dbReference type="InterPro" id="IPR044857">
    <property type="entry name" value="T7SS_EccB_R1"/>
</dbReference>
<dbReference type="RefSeq" id="WP_071807396.1">
    <property type="nucleotide sequence ID" value="NZ_MEIA01000247.1"/>
</dbReference>
<evidence type="ECO:0000256" key="3">
    <source>
        <dbReference type="ARBA" id="ARBA00022475"/>
    </source>
</evidence>
<name>A0A1K0G410_9ACTN</name>
<gene>
    <name evidence="11" type="ORF">BG844_22855</name>
</gene>
<evidence type="ECO:0000256" key="4">
    <source>
        <dbReference type="ARBA" id="ARBA00022692"/>
    </source>
</evidence>
<evidence type="ECO:0000256" key="2">
    <source>
        <dbReference type="ARBA" id="ARBA00008149"/>
    </source>
</evidence>
<dbReference type="InterPro" id="IPR007795">
    <property type="entry name" value="T7SS_EccB"/>
</dbReference>
<organism evidence="11 12">
    <name type="scientific">Couchioplanes caeruleus subsp. caeruleus</name>
    <dbReference type="NCBI Taxonomy" id="56427"/>
    <lineage>
        <taxon>Bacteria</taxon>
        <taxon>Bacillati</taxon>
        <taxon>Actinomycetota</taxon>
        <taxon>Actinomycetes</taxon>
        <taxon>Micromonosporales</taxon>
        <taxon>Micromonosporaceae</taxon>
        <taxon>Couchioplanes</taxon>
    </lineage>
</organism>
<dbReference type="GO" id="GO:0005886">
    <property type="term" value="C:plasma membrane"/>
    <property type="evidence" value="ECO:0007669"/>
    <property type="project" value="UniProtKB-SubCell"/>
</dbReference>
<evidence type="ECO:0000256" key="8">
    <source>
        <dbReference type="ARBA" id="ARBA00022989"/>
    </source>
</evidence>
<dbReference type="InterPro" id="IPR042485">
    <property type="entry name" value="T7SS_EccB_R3"/>
</dbReference>
<sequence>MQTQRDHVHAHQFLMGRMSNALVLGDPDTVENPFTRAVTGLLAGILIALLIVAGFGIYGWLVPGGSKAWRQKDAIIVEKETGAAYVYLNGALLPTMNMASARLIKGADARIQLTSRRSLKGVPRGNPIGIPGAPLVLPEPGRMLTGPWLACPDASGEKAGANLDPKAPADALADDKYVPVSAGGRDYLIWRGQRHPMADRAAPVALGLSTVTPIRVPQSWLGLLPEGEPLRAPRIDGAGQPGPAVAGRGHVIGTLFRQPVAGGTEQLFVLRREGLAPVNATQFRFLQAARAGRPVELTAADVVSAPRSANVSLTGGPPELAAARWEEPRGRVLCQRQEPVGVGAVAATVVFTGDVQAGRKSDGSPRVSVPSGSAMVAYPVPLPPGGRMPAPYLISEVGVRYPVPKDQALTAMGVNGVSRPMPGIVLASMENGPVLDRDAVIVAGMGG</sequence>
<dbReference type="NCBIfam" id="TIGR03919">
    <property type="entry name" value="T7SS_EccB"/>
    <property type="match status" value="1"/>
</dbReference>
<evidence type="ECO:0000256" key="6">
    <source>
        <dbReference type="ARBA" id="ARBA00022801"/>
    </source>
</evidence>